<dbReference type="InterPro" id="IPR011009">
    <property type="entry name" value="Kinase-like_dom_sf"/>
</dbReference>
<keyword evidence="9" id="KW-1185">Reference proteome</keyword>
<feature type="domain" description="Protein kinase" evidence="7">
    <location>
        <begin position="170"/>
        <end position="418"/>
    </location>
</feature>
<comment type="caution">
    <text evidence="8">The sequence shown here is derived from an EMBL/GenBank/DDBJ whole genome shotgun (WGS) entry which is preliminary data.</text>
</comment>
<dbReference type="PROSITE" id="PS50011">
    <property type="entry name" value="PROTEIN_KINASE_DOM"/>
    <property type="match status" value="1"/>
</dbReference>
<dbReference type="Pfam" id="PF00069">
    <property type="entry name" value="Pkinase"/>
    <property type="match status" value="1"/>
</dbReference>
<dbReference type="InterPro" id="IPR008266">
    <property type="entry name" value="Tyr_kinase_AS"/>
</dbReference>
<dbReference type="AlphaFoldDB" id="A0AAD7CG63"/>
<proteinExistence type="predicted"/>
<keyword evidence="2" id="KW-0808">Transferase</keyword>
<dbReference type="GO" id="GO:0005524">
    <property type="term" value="F:ATP binding"/>
    <property type="evidence" value="ECO:0007669"/>
    <property type="project" value="UniProtKB-KW"/>
</dbReference>
<feature type="region of interest" description="Disordered" evidence="6">
    <location>
        <begin position="115"/>
        <end position="141"/>
    </location>
</feature>
<dbReference type="PANTHER" id="PTHR24351">
    <property type="entry name" value="RIBOSOMAL PROTEIN S6 KINASE"/>
    <property type="match status" value="1"/>
</dbReference>
<dbReference type="SMART" id="SM00219">
    <property type="entry name" value="TyrKc"/>
    <property type="match status" value="1"/>
</dbReference>
<dbReference type="Proteomes" id="UP001221142">
    <property type="component" value="Unassembled WGS sequence"/>
</dbReference>
<sequence length="443" mass="48900">MPPGLGERLCEACGSTTTLSVLSPTLPPRIEMESFDMIPFSVSRQFSLLKKQRLTPSQESFSGLIEEDDDLDDDCDDLGSVHMMLNDMSYNVQRYSPEWDDEDIAEVMVLSPKPRNSKLPTISEELDASSPRSNRADCGESVPPLDSPFLGSDETHCCETLAKEPPPVTLSDFDVVVPPSGLPVFCKKRSSGKLYIVKALEGWNTGDELAVVEAIQNLRAPFLEDFLWKFPGVAEGEEGRMYIVSASHSGNLLDLMKTGPIAPMDVLFYICEIVDGLASLHNAKIIHRDLAPSNIFLDHAGHIVLSNFSNAVANGWSDVMPPSAAIEYQAPEILLGWAHDMAVDCWSLGILFHVLLAGTNPIVASVDANLTVRSQILEGQVVMSEMLPREAKDLITKCLERNPKLRATIEQVRDHEHFATVDWYGVRQKKICEHPFLHPSSGT</sequence>
<evidence type="ECO:0000256" key="5">
    <source>
        <dbReference type="ARBA" id="ARBA00022840"/>
    </source>
</evidence>
<accession>A0AAD7CG63</accession>
<dbReference type="Gene3D" id="1.10.510.10">
    <property type="entry name" value="Transferase(Phosphotransferase) domain 1"/>
    <property type="match status" value="1"/>
</dbReference>
<organism evidence="8 9">
    <name type="scientific">Roridomyces roridus</name>
    <dbReference type="NCBI Taxonomy" id="1738132"/>
    <lineage>
        <taxon>Eukaryota</taxon>
        <taxon>Fungi</taxon>
        <taxon>Dikarya</taxon>
        <taxon>Basidiomycota</taxon>
        <taxon>Agaricomycotina</taxon>
        <taxon>Agaricomycetes</taxon>
        <taxon>Agaricomycetidae</taxon>
        <taxon>Agaricales</taxon>
        <taxon>Marasmiineae</taxon>
        <taxon>Mycenaceae</taxon>
        <taxon>Roridomyces</taxon>
    </lineage>
</organism>
<evidence type="ECO:0000256" key="4">
    <source>
        <dbReference type="ARBA" id="ARBA00022777"/>
    </source>
</evidence>
<gene>
    <name evidence="8" type="ORF">FB45DRAFT_1019997</name>
</gene>
<dbReference type="Gene3D" id="3.30.200.20">
    <property type="entry name" value="Phosphorylase Kinase, domain 1"/>
    <property type="match status" value="1"/>
</dbReference>
<evidence type="ECO:0000256" key="2">
    <source>
        <dbReference type="ARBA" id="ARBA00022679"/>
    </source>
</evidence>
<keyword evidence="4 8" id="KW-0418">Kinase</keyword>
<evidence type="ECO:0000313" key="9">
    <source>
        <dbReference type="Proteomes" id="UP001221142"/>
    </source>
</evidence>
<dbReference type="EMBL" id="JARKIF010000002">
    <property type="protein sequence ID" value="KAJ7647785.1"/>
    <property type="molecule type" value="Genomic_DNA"/>
</dbReference>
<protein>
    <submittedName>
        <fullName evidence="8">Kinase-like domain-containing protein</fullName>
    </submittedName>
</protein>
<dbReference type="SUPFAM" id="SSF56112">
    <property type="entry name" value="Protein kinase-like (PK-like)"/>
    <property type="match status" value="1"/>
</dbReference>
<dbReference type="GO" id="GO:0004674">
    <property type="term" value="F:protein serine/threonine kinase activity"/>
    <property type="evidence" value="ECO:0007669"/>
    <property type="project" value="UniProtKB-KW"/>
</dbReference>
<name>A0AAD7CG63_9AGAR</name>
<keyword evidence="3" id="KW-0547">Nucleotide-binding</keyword>
<reference evidence="8" key="1">
    <citation type="submission" date="2023-03" db="EMBL/GenBank/DDBJ databases">
        <title>Massive genome expansion in bonnet fungi (Mycena s.s.) driven by repeated elements and novel gene families across ecological guilds.</title>
        <authorList>
            <consortium name="Lawrence Berkeley National Laboratory"/>
            <person name="Harder C.B."/>
            <person name="Miyauchi S."/>
            <person name="Viragh M."/>
            <person name="Kuo A."/>
            <person name="Thoen E."/>
            <person name="Andreopoulos B."/>
            <person name="Lu D."/>
            <person name="Skrede I."/>
            <person name="Drula E."/>
            <person name="Henrissat B."/>
            <person name="Morin E."/>
            <person name="Kohler A."/>
            <person name="Barry K."/>
            <person name="LaButti K."/>
            <person name="Morin E."/>
            <person name="Salamov A."/>
            <person name="Lipzen A."/>
            <person name="Mereny Z."/>
            <person name="Hegedus B."/>
            <person name="Baldrian P."/>
            <person name="Stursova M."/>
            <person name="Weitz H."/>
            <person name="Taylor A."/>
            <person name="Grigoriev I.V."/>
            <person name="Nagy L.G."/>
            <person name="Martin F."/>
            <person name="Kauserud H."/>
        </authorList>
    </citation>
    <scope>NUCLEOTIDE SEQUENCE</scope>
    <source>
        <strain evidence="8">9284</strain>
    </source>
</reference>
<dbReference type="InterPro" id="IPR020635">
    <property type="entry name" value="Tyr_kinase_cat_dom"/>
</dbReference>
<keyword evidence="5" id="KW-0067">ATP-binding</keyword>
<keyword evidence="1" id="KW-0723">Serine/threonine-protein kinase</keyword>
<dbReference type="PROSITE" id="PS00109">
    <property type="entry name" value="PROTEIN_KINASE_TYR"/>
    <property type="match status" value="1"/>
</dbReference>
<dbReference type="InterPro" id="IPR000719">
    <property type="entry name" value="Prot_kinase_dom"/>
</dbReference>
<dbReference type="GO" id="GO:0004713">
    <property type="term" value="F:protein tyrosine kinase activity"/>
    <property type="evidence" value="ECO:0007669"/>
    <property type="project" value="InterPro"/>
</dbReference>
<evidence type="ECO:0000256" key="6">
    <source>
        <dbReference type="SAM" id="MobiDB-lite"/>
    </source>
</evidence>
<evidence type="ECO:0000256" key="3">
    <source>
        <dbReference type="ARBA" id="ARBA00022741"/>
    </source>
</evidence>
<evidence type="ECO:0000256" key="1">
    <source>
        <dbReference type="ARBA" id="ARBA00022527"/>
    </source>
</evidence>
<evidence type="ECO:0000313" key="8">
    <source>
        <dbReference type="EMBL" id="KAJ7647785.1"/>
    </source>
</evidence>
<evidence type="ECO:0000259" key="7">
    <source>
        <dbReference type="PROSITE" id="PS50011"/>
    </source>
</evidence>